<dbReference type="PANTHER" id="PTHR36485">
    <property type="entry name" value="OS01G0939000 PROTEIN"/>
    <property type="match status" value="1"/>
</dbReference>
<reference evidence="3" key="2">
    <citation type="submission" date="2010-04" db="EMBL/GenBank/DDBJ databases">
        <authorList>
            <person name="Buell R."/>
            <person name="Hamilton J."/>
            <person name="Hostetler J."/>
        </authorList>
    </citation>
    <scope>NUCLEOTIDE SEQUENCE [LARGE SCALE GENOMIC DNA]</scope>
    <source>
        <strain evidence="3">DAOM:BR144</strain>
    </source>
</reference>
<keyword evidence="3" id="KW-1185">Reference proteome</keyword>
<dbReference type="PANTHER" id="PTHR36485:SF1">
    <property type="entry name" value="TRANSMEMBRANE PROTEIN"/>
    <property type="match status" value="1"/>
</dbReference>
<dbReference type="AlphaFoldDB" id="K3X9E8"/>
<dbReference type="OMA" id="TYLYGYA"/>
<feature type="transmembrane region" description="Helical" evidence="1">
    <location>
        <begin position="20"/>
        <end position="41"/>
    </location>
</feature>
<name>K3X9E8_GLOUD</name>
<accession>K3X9E8</accession>
<dbReference type="STRING" id="431595.K3X9E8"/>
<evidence type="ECO:0000256" key="1">
    <source>
        <dbReference type="SAM" id="Phobius"/>
    </source>
</evidence>
<dbReference type="InterPro" id="IPR029164">
    <property type="entry name" value="PIG-Y"/>
</dbReference>
<keyword evidence="1" id="KW-1133">Transmembrane helix</keyword>
<keyword evidence="1" id="KW-0812">Transmembrane</keyword>
<dbReference type="VEuPathDB" id="FungiDB:PYU1_G013818"/>
<keyword evidence="1" id="KW-0472">Membrane</keyword>
<dbReference type="EnsemblProtists" id="PYU1_T013847">
    <property type="protein sequence ID" value="PYU1_T013847"/>
    <property type="gene ID" value="PYU1_G013818"/>
</dbReference>
<organism evidence="2 3">
    <name type="scientific">Globisporangium ultimum (strain ATCC 200006 / CBS 805.95 / DAOM BR144)</name>
    <name type="common">Pythium ultimum</name>
    <dbReference type="NCBI Taxonomy" id="431595"/>
    <lineage>
        <taxon>Eukaryota</taxon>
        <taxon>Sar</taxon>
        <taxon>Stramenopiles</taxon>
        <taxon>Oomycota</taxon>
        <taxon>Peronosporomycetes</taxon>
        <taxon>Pythiales</taxon>
        <taxon>Pythiaceae</taxon>
        <taxon>Globisporangium</taxon>
    </lineage>
</organism>
<proteinExistence type="predicted"/>
<evidence type="ECO:0000313" key="2">
    <source>
        <dbReference type="EnsemblProtists" id="PYU1_T013847"/>
    </source>
</evidence>
<feature type="transmembrane region" description="Helical" evidence="1">
    <location>
        <begin position="90"/>
        <end position="110"/>
    </location>
</feature>
<dbReference type="EMBL" id="GL376595">
    <property type="status" value="NOT_ANNOTATED_CDS"/>
    <property type="molecule type" value="Genomic_DNA"/>
</dbReference>
<reference evidence="2" key="3">
    <citation type="submission" date="2015-02" db="UniProtKB">
        <authorList>
            <consortium name="EnsemblProtists"/>
        </authorList>
    </citation>
    <scope>IDENTIFICATION</scope>
    <source>
        <strain evidence="2">DAOM BR144</strain>
    </source>
</reference>
<dbReference type="HOGENOM" id="CLU_178113_0_0_1"/>
<sequence length="119" mass="13189">MPASPRAERNAKRAGSTSQVWGYVIVLTAALAFILSMYMMFFSKLLLFIDDYDDYNSGAPVKTQQTTGGDAPASGAAGDGILRVIERDVYYCYLVPLTIPVTFVACYANWVSLKFFRHN</sequence>
<reference evidence="3" key="1">
    <citation type="journal article" date="2010" name="Genome Biol.">
        <title>Genome sequence of the necrotrophic plant pathogen Pythium ultimum reveals original pathogenicity mechanisms and effector repertoire.</title>
        <authorList>
            <person name="Levesque C.A."/>
            <person name="Brouwer H."/>
            <person name="Cano L."/>
            <person name="Hamilton J.P."/>
            <person name="Holt C."/>
            <person name="Huitema E."/>
            <person name="Raffaele S."/>
            <person name="Robideau G.P."/>
            <person name="Thines M."/>
            <person name="Win J."/>
            <person name="Zerillo M.M."/>
            <person name="Beakes G.W."/>
            <person name="Boore J.L."/>
            <person name="Busam D."/>
            <person name="Dumas B."/>
            <person name="Ferriera S."/>
            <person name="Fuerstenberg S.I."/>
            <person name="Gachon C.M."/>
            <person name="Gaulin E."/>
            <person name="Govers F."/>
            <person name="Grenville-Briggs L."/>
            <person name="Horner N."/>
            <person name="Hostetler J."/>
            <person name="Jiang R.H."/>
            <person name="Johnson J."/>
            <person name="Krajaejun T."/>
            <person name="Lin H."/>
            <person name="Meijer H.J."/>
            <person name="Moore B."/>
            <person name="Morris P."/>
            <person name="Phuntmart V."/>
            <person name="Puiu D."/>
            <person name="Shetty J."/>
            <person name="Stajich J.E."/>
            <person name="Tripathy S."/>
            <person name="Wawra S."/>
            <person name="van West P."/>
            <person name="Whitty B.R."/>
            <person name="Coutinho P.M."/>
            <person name="Henrissat B."/>
            <person name="Martin F."/>
            <person name="Thomas P.D."/>
            <person name="Tyler B.M."/>
            <person name="De Vries R.P."/>
            <person name="Kamoun S."/>
            <person name="Yandell M."/>
            <person name="Tisserat N."/>
            <person name="Buell C.R."/>
        </authorList>
    </citation>
    <scope>NUCLEOTIDE SEQUENCE</scope>
    <source>
        <strain evidence="3">DAOM:BR144</strain>
    </source>
</reference>
<evidence type="ECO:0000313" key="3">
    <source>
        <dbReference type="Proteomes" id="UP000019132"/>
    </source>
</evidence>
<dbReference type="eggNOG" id="ENOG502S98T">
    <property type="taxonomic scope" value="Eukaryota"/>
</dbReference>
<dbReference type="InParanoid" id="K3X9E8"/>
<protein>
    <submittedName>
        <fullName evidence="2">Uncharacterized protein</fullName>
    </submittedName>
</protein>
<dbReference type="Proteomes" id="UP000019132">
    <property type="component" value="Unassembled WGS sequence"/>
</dbReference>
<dbReference type="Pfam" id="PF15159">
    <property type="entry name" value="PIG-Y"/>
    <property type="match status" value="1"/>
</dbReference>